<organism evidence="1 2">
    <name type="scientific">Desulfatitalea alkaliphila</name>
    <dbReference type="NCBI Taxonomy" id="2929485"/>
    <lineage>
        <taxon>Bacteria</taxon>
        <taxon>Pseudomonadati</taxon>
        <taxon>Thermodesulfobacteriota</taxon>
        <taxon>Desulfobacteria</taxon>
        <taxon>Desulfobacterales</taxon>
        <taxon>Desulfosarcinaceae</taxon>
        <taxon>Desulfatitalea</taxon>
    </lineage>
</organism>
<sequence length="67" mass="7769">MKRTNILLDEKLVDNCLKATGIKTQRALIDHALRELLRHEKQTKLLELKGGINWSGDLEEWRKGRSS</sequence>
<evidence type="ECO:0000313" key="1">
    <source>
        <dbReference type="EMBL" id="MCJ8500349.1"/>
    </source>
</evidence>
<evidence type="ECO:0000313" key="2">
    <source>
        <dbReference type="Proteomes" id="UP001165427"/>
    </source>
</evidence>
<gene>
    <name evidence="1" type="ORF">MRX98_07155</name>
</gene>
<reference evidence="1" key="1">
    <citation type="submission" date="2022-04" db="EMBL/GenBank/DDBJ databases">
        <title>Desulfatitalea alkaliphila sp. nov., a novel anaerobic sulfate-reducing bacterium isolated from terrestrial mud volcano, Taman Peninsula, Russia.</title>
        <authorList>
            <person name="Khomyakova M.A."/>
            <person name="Merkel A.Y."/>
            <person name="Slobodkin A.I."/>
        </authorList>
    </citation>
    <scope>NUCLEOTIDE SEQUENCE</scope>
    <source>
        <strain evidence="1">M08but</strain>
    </source>
</reference>
<dbReference type="Proteomes" id="UP001165427">
    <property type="component" value="Unassembled WGS sequence"/>
</dbReference>
<accession>A0AA41R1K0</accession>
<dbReference type="Pfam" id="PF09957">
    <property type="entry name" value="VapB_antitoxin"/>
    <property type="match status" value="1"/>
</dbReference>
<dbReference type="AlphaFoldDB" id="A0AA41R1K0"/>
<dbReference type="EMBL" id="JALJRB010000006">
    <property type="protein sequence ID" value="MCJ8500349.1"/>
    <property type="molecule type" value="Genomic_DNA"/>
</dbReference>
<comment type="caution">
    <text evidence="1">The sequence shown here is derived from an EMBL/GenBank/DDBJ whole genome shotgun (WGS) entry which is preliminary data.</text>
</comment>
<proteinExistence type="predicted"/>
<name>A0AA41R1K0_9BACT</name>
<dbReference type="InterPro" id="IPR019239">
    <property type="entry name" value="VapB_antitoxin"/>
</dbReference>
<dbReference type="RefSeq" id="WP_246904461.1">
    <property type="nucleotide sequence ID" value="NZ_JALJRB010000006.1"/>
</dbReference>
<protein>
    <submittedName>
        <fullName evidence="1">Type II toxin-antitoxin system VapB family antitoxin</fullName>
    </submittedName>
</protein>
<keyword evidence="2" id="KW-1185">Reference proteome</keyword>